<keyword evidence="6" id="KW-1185">Reference proteome</keyword>
<evidence type="ECO:0000313" key="5">
    <source>
        <dbReference type="EMBL" id="KAL5108231.1"/>
    </source>
</evidence>
<organism evidence="5 6">
    <name type="scientific">Taenia crassiceps</name>
    <dbReference type="NCBI Taxonomy" id="6207"/>
    <lineage>
        <taxon>Eukaryota</taxon>
        <taxon>Metazoa</taxon>
        <taxon>Spiralia</taxon>
        <taxon>Lophotrochozoa</taxon>
        <taxon>Platyhelminthes</taxon>
        <taxon>Cestoda</taxon>
        <taxon>Eucestoda</taxon>
        <taxon>Cyclophyllidea</taxon>
        <taxon>Taeniidae</taxon>
        <taxon>Taenia</taxon>
    </lineage>
</organism>
<gene>
    <name evidence="5" type="ORF">TcWFU_009879</name>
</gene>
<feature type="compositionally biased region" description="Basic residues" evidence="3">
    <location>
        <begin position="361"/>
        <end position="377"/>
    </location>
</feature>
<proteinExistence type="predicted"/>
<dbReference type="InterPro" id="IPR050502">
    <property type="entry name" value="Euk_RNA-bind_prot"/>
</dbReference>
<feature type="region of interest" description="Disordered" evidence="3">
    <location>
        <begin position="342"/>
        <end position="377"/>
    </location>
</feature>
<accession>A0ABR4QF35</accession>
<name>A0ABR4QF35_9CEST</name>
<dbReference type="SMART" id="SM00360">
    <property type="entry name" value="RRM"/>
    <property type="match status" value="2"/>
</dbReference>
<evidence type="ECO:0000256" key="2">
    <source>
        <dbReference type="PROSITE-ProRule" id="PRU00176"/>
    </source>
</evidence>
<dbReference type="PANTHER" id="PTHR48025">
    <property type="entry name" value="OS02G0815200 PROTEIN"/>
    <property type="match status" value="1"/>
</dbReference>
<dbReference type="EMBL" id="JAKROA010000004">
    <property type="protein sequence ID" value="KAL5108231.1"/>
    <property type="molecule type" value="Genomic_DNA"/>
</dbReference>
<dbReference type="Gene3D" id="3.30.70.330">
    <property type="match status" value="2"/>
</dbReference>
<dbReference type="PROSITE" id="PS50102">
    <property type="entry name" value="RRM"/>
    <property type="match status" value="2"/>
</dbReference>
<dbReference type="Proteomes" id="UP001651158">
    <property type="component" value="Unassembled WGS sequence"/>
</dbReference>
<keyword evidence="1 2" id="KW-0694">RNA-binding</keyword>
<feature type="region of interest" description="Disordered" evidence="3">
    <location>
        <begin position="1"/>
        <end position="36"/>
    </location>
</feature>
<dbReference type="CDD" id="cd00590">
    <property type="entry name" value="RRM_SF"/>
    <property type="match status" value="2"/>
</dbReference>
<protein>
    <submittedName>
        <fullName evidence="5">Nucleolin</fullName>
    </submittedName>
</protein>
<dbReference type="Pfam" id="PF00076">
    <property type="entry name" value="RRM_1"/>
    <property type="match status" value="2"/>
</dbReference>
<feature type="domain" description="RRM" evidence="4">
    <location>
        <begin position="181"/>
        <end position="255"/>
    </location>
</feature>
<dbReference type="InterPro" id="IPR012677">
    <property type="entry name" value="Nucleotide-bd_a/b_plait_sf"/>
</dbReference>
<sequence length="377" mass="42090">MKRRNRRSAEKRTKTENNKSAGLDESPSKPSDNNSKMQIFDRAKRALKEPRLPSSVILPKNAGLINNNLDDASLLAEIRKRISDQNAHTIKVSPVPKSCSPNLLQDLCPASVGVRTPSGRSRRYAFIEFRTSADAEAAAKEVTGSCVNGKAIKAIVCSQRLQTKANWVPPTERGLEAFDLTTLYVSCLPRLTERTTLAQVFHTADNIKYESFPDGTSKGFCVLKYRNRKLAQRAFMERHGTLLRGTPIFVNFLIKPKKSEAKETVKKEVAPHGTLKHEELKGGEATVRPKTKRRRESANFESDKFVDVLTAQCRTSGGDKADRKGKDAALPVEANECTNFSIKYSEGPKPKKARLQPYQLSKRKSGNRKKKPKNPNK</sequence>
<feature type="domain" description="RRM" evidence="4">
    <location>
        <begin position="88"/>
        <end position="159"/>
    </location>
</feature>
<dbReference type="SUPFAM" id="SSF54928">
    <property type="entry name" value="RNA-binding domain, RBD"/>
    <property type="match status" value="1"/>
</dbReference>
<reference evidence="5 6" key="1">
    <citation type="journal article" date="2022" name="Front. Cell. Infect. Microbiol.">
        <title>The Genomes of Two Strains of Taenia crassiceps the Animal Model for the Study of Human Cysticercosis.</title>
        <authorList>
            <person name="Bobes R.J."/>
            <person name="Estrada K."/>
            <person name="Rios-Valencia D.G."/>
            <person name="Calderon-Gallegos A."/>
            <person name="de la Torre P."/>
            <person name="Carrero J.C."/>
            <person name="Sanchez-Flores A."/>
            <person name="Laclette J.P."/>
        </authorList>
    </citation>
    <scope>NUCLEOTIDE SEQUENCE [LARGE SCALE GENOMIC DNA]</scope>
    <source>
        <strain evidence="5">WFUcys</strain>
    </source>
</reference>
<evidence type="ECO:0000256" key="3">
    <source>
        <dbReference type="SAM" id="MobiDB-lite"/>
    </source>
</evidence>
<evidence type="ECO:0000256" key="1">
    <source>
        <dbReference type="ARBA" id="ARBA00022884"/>
    </source>
</evidence>
<dbReference type="PANTHER" id="PTHR48025:SF1">
    <property type="entry name" value="RRM DOMAIN-CONTAINING PROTEIN"/>
    <property type="match status" value="1"/>
</dbReference>
<evidence type="ECO:0000259" key="4">
    <source>
        <dbReference type="PROSITE" id="PS50102"/>
    </source>
</evidence>
<evidence type="ECO:0000313" key="6">
    <source>
        <dbReference type="Proteomes" id="UP001651158"/>
    </source>
</evidence>
<dbReference type="InterPro" id="IPR035979">
    <property type="entry name" value="RBD_domain_sf"/>
</dbReference>
<feature type="compositionally biased region" description="Basic and acidic residues" evidence="3">
    <location>
        <begin position="7"/>
        <end position="17"/>
    </location>
</feature>
<comment type="caution">
    <text evidence="5">The sequence shown here is derived from an EMBL/GenBank/DDBJ whole genome shotgun (WGS) entry which is preliminary data.</text>
</comment>
<dbReference type="InterPro" id="IPR000504">
    <property type="entry name" value="RRM_dom"/>
</dbReference>